<dbReference type="AlphaFoldDB" id="A0A345P4Y3"/>
<dbReference type="OrthoDB" id="9769590at2"/>
<dbReference type="RefSeq" id="WP_114898452.1">
    <property type="nucleotide sequence ID" value="NZ_CP031222.1"/>
</dbReference>
<keyword evidence="1" id="KW-1133">Transmembrane helix</keyword>
<keyword evidence="3" id="KW-1185">Reference proteome</keyword>
<dbReference type="PANTHER" id="PTHR38442:SF1">
    <property type="entry name" value="INNER MEMBRANE PROTEIN"/>
    <property type="match status" value="1"/>
</dbReference>
<name>A0A345P4Y3_9GAMM</name>
<organism evidence="2 3">
    <name type="scientific">Aquirhabdus parva</name>
    <dbReference type="NCBI Taxonomy" id="2283318"/>
    <lineage>
        <taxon>Bacteria</taxon>
        <taxon>Pseudomonadati</taxon>
        <taxon>Pseudomonadota</taxon>
        <taxon>Gammaproteobacteria</taxon>
        <taxon>Moraxellales</taxon>
        <taxon>Moraxellaceae</taxon>
        <taxon>Aquirhabdus</taxon>
    </lineage>
</organism>
<gene>
    <name evidence="2" type="ORF">HYN46_05530</name>
</gene>
<sequence length="435" mass="49316">MNSLLSPELNLSRNKRIATVLLVTMVVIWLVLLFSSRFFPQYNGVIHILTLGAEAGVVGGLADWYAITVLFRDPFKHIWVPKFIREHTEIIPRNKARIAESMGRFVQENFLAPQIVRNKLEAIDMSLYVANWLAEPANAKMLSEELKRLVPRFLKIAQNETINQFIKQSSVQWLSETPINQAVARTMKAVFDNKIHQDVISLILNSVDNWIHNNPEYAEEIIQKILDETGVFGHLSRGATILGFDVKRNVVWGVLRTVRDLNTQPDHHIHLMLNHSIAQWMTALEDDNSEESQKLEAFKQSLVQSPTVVAFGFHIYESIMQGIIEDLQSEQSAISRSLQGLMMRIGNQLASDIAVRQALNHEIAQFAEYAANRYADTVIQYISEQIHNWDTRDMIGKIESEVGGDLHMIRVNGVVVGFMIGIILGLVRFAIEGIG</sequence>
<evidence type="ECO:0000313" key="2">
    <source>
        <dbReference type="EMBL" id="AXI02342.1"/>
    </source>
</evidence>
<feature type="transmembrane region" description="Helical" evidence="1">
    <location>
        <begin position="20"/>
        <end position="39"/>
    </location>
</feature>
<accession>A0A345P4Y3</accession>
<keyword evidence="1" id="KW-0812">Transmembrane</keyword>
<feature type="transmembrane region" description="Helical" evidence="1">
    <location>
        <begin position="411"/>
        <end position="431"/>
    </location>
</feature>
<keyword evidence="1" id="KW-0472">Membrane</keyword>
<dbReference type="Proteomes" id="UP000253940">
    <property type="component" value="Chromosome"/>
</dbReference>
<dbReference type="GO" id="GO:0005886">
    <property type="term" value="C:plasma membrane"/>
    <property type="evidence" value="ECO:0007669"/>
    <property type="project" value="TreeGrafter"/>
</dbReference>
<proteinExistence type="predicted"/>
<evidence type="ECO:0000313" key="3">
    <source>
        <dbReference type="Proteomes" id="UP000253940"/>
    </source>
</evidence>
<evidence type="ECO:0000256" key="1">
    <source>
        <dbReference type="SAM" id="Phobius"/>
    </source>
</evidence>
<dbReference type="KEGG" id="mbah:HYN46_05530"/>
<feature type="transmembrane region" description="Helical" evidence="1">
    <location>
        <begin position="45"/>
        <end position="67"/>
    </location>
</feature>
<reference evidence="2 3" key="1">
    <citation type="submission" date="2018-07" db="EMBL/GenBank/DDBJ databases">
        <title>Genome sequencing of Moraxellaceae gen. HYN0046.</title>
        <authorList>
            <person name="Kim M."/>
            <person name="Yi H."/>
        </authorList>
    </citation>
    <scope>NUCLEOTIDE SEQUENCE [LARGE SCALE GENOMIC DNA]</scope>
    <source>
        <strain evidence="2 3">HYN0046</strain>
    </source>
</reference>
<dbReference type="InterPro" id="IPR007383">
    <property type="entry name" value="DUF445"/>
</dbReference>
<dbReference type="EMBL" id="CP031222">
    <property type="protein sequence ID" value="AXI02342.1"/>
    <property type="molecule type" value="Genomic_DNA"/>
</dbReference>
<protein>
    <submittedName>
        <fullName evidence="2">DUF445 domain-containing protein</fullName>
    </submittedName>
</protein>
<dbReference type="Pfam" id="PF04286">
    <property type="entry name" value="DUF445"/>
    <property type="match status" value="1"/>
</dbReference>
<dbReference type="PANTHER" id="PTHR38442">
    <property type="entry name" value="INNER MEMBRANE PROTEIN-RELATED"/>
    <property type="match status" value="1"/>
</dbReference>